<dbReference type="PANTHER" id="PTHR47473">
    <property type="entry name" value="BTA1P"/>
    <property type="match status" value="1"/>
</dbReference>
<reference evidence="1" key="1">
    <citation type="submission" date="2024-06" db="EMBL/GenBank/DDBJ databases">
        <title>Methylostella associata gen. nov., sp. nov., a novel Ancalomicrobiaceae-affiliated facultatively methylotrophic bacteria that feed on methanotrophs of the genus Methylococcus.</title>
        <authorList>
            <person name="Saltykova V."/>
            <person name="Danilova O.V."/>
            <person name="Oshkin I.Y."/>
            <person name="Belova S.E."/>
            <person name="Pimenov N.V."/>
            <person name="Dedysh S.N."/>
        </authorList>
    </citation>
    <scope>NUCLEOTIDE SEQUENCE</scope>
    <source>
        <strain evidence="1">S20</strain>
    </source>
</reference>
<organism evidence="1">
    <name type="scientific">Methyloraptor flagellatus</name>
    <dbReference type="NCBI Taxonomy" id="3162530"/>
    <lineage>
        <taxon>Bacteria</taxon>
        <taxon>Pseudomonadati</taxon>
        <taxon>Pseudomonadota</taxon>
        <taxon>Alphaproteobacteria</taxon>
        <taxon>Hyphomicrobiales</taxon>
        <taxon>Ancalomicrobiaceae</taxon>
        <taxon>Methyloraptor</taxon>
    </lineage>
</organism>
<protein>
    <submittedName>
        <fullName evidence="1">DUF3419 family protein</fullName>
    </submittedName>
</protein>
<evidence type="ECO:0000313" key="1">
    <source>
        <dbReference type="EMBL" id="XBY46011.1"/>
    </source>
</evidence>
<dbReference type="EMBL" id="CP158568">
    <property type="protein sequence ID" value="XBY46011.1"/>
    <property type="molecule type" value="Genomic_DNA"/>
</dbReference>
<accession>A0AAU7XE39</accession>
<dbReference type="Pfam" id="PF11899">
    <property type="entry name" value="DUF3419"/>
    <property type="match status" value="1"/>
</dbReference>
<dbReference type="KEGG" id="mflg:ABS361_07185"/>
<dbReference type="RefSeq" id="WP_407051108.1">
    <property type="nucleotide sequence ID" value="NZ_CP158568.1"/>
</dbReference>
<gene>
    <name evidence="1" type="ORF">ABS361_07185</name>
</gene>
<name>A0AAU7XE39_9HYPH</name>
<dbReference type="InterPro" id="IPR021829">
    <property type="entry name" value="DUF3419"/>
</dbReference>
<sequence length="404" mass="45647">MKNELLSDAVHANPLASKQGMLERLFTLAFSGLVYPQIWEDPDVDMAALRLGPGKRLVTIASGGCNVMSYLTADPEHITAVDLNPAHVALLNLKLTAIRELPGYEPFFRFFGHADEKANVALYDRHLADKIDPVTRAYWEKRRLFSGRRIRMFARNVYQYGLLGRFISVTHLVARAYGKNPRKMMNATSLEEQRRLFEETLAPVFDTKLVRALCRMPVSLYGLGIPPAQFAYLNAASGGDMAGLLRGRLERLACDFPLEDNYFAWQAFGRSYDRDGRRAVPPYLRRDAYERVRDNSRRVAVKHASMTDHLASEDAASLDGYVLLDAQDWMSAEQMTELWVEITRTARLGARVIFRTAGAESPLETALPADLIDRWAYDAEASREGTARDRSSIYGAFHLYVLKD</sequence>
<dbReference type="PANTHER" id="PTHR47473:SF1">
    <property type="entry name" value="METHYLTRANSFERASE DOMAIN-CONTAINING PROTEIN"/>
    <property type="match status" value="1"/>
</dbReference>
<proteinExistence type="predicted"/>
<dbReference type="AlphaFoldDB" id="A0AAU7XE39"/>